<dbReference type="RefSeq" id="WP_330485169.1">
    <property type="nucleotide sequence ID" value="NZ_JAZBJZ010000090.1"/>
</dbReference>
<gene>
    <name evidence="1" type="ORF">V2H45_18480</name>
</gene>
<reference evidence="1" key="1">
    <citation type="submission" date="2024-01" db="EMBL/GenBank/DDBJ databases">
        <title>Bank of Algae and Cyanobacteria of the Azores (BACA) strain genomes.</title>
        <authorList>
            <person name="Luz R."/>
            <person name="Cordeiro R."/>
            <person name="Fonseca A."/>
            <person name="Goncalves V."/>
        </authorList>
    </citation>
    <scope>NUCLEOTIDE SEQUENCE</scope>
    <source>
        <strain evidence="1">BACA0141</strain>
    </source>
</reference>
<organism evidence="1 2">
    <name type="scientific">Tumidithrix elongata BACA0141</name>
    <dbReference type="NCBI Taxonomy" id="2716417"/>
    <lineage>
        <taxon>Bacteria</taxon>
        <taxon>Bacillati</taxon>
        <taxon>Cyanobacteriota</taxon>
        <taxon>Cyanophyceae</taxon>
        <taxon>Pseudanabaenales</taxon>
        <taxon>Pseudanabaenaceae</taxon>
        <taxon>Tumidithrix</taxon>
        <taxon>Tumidithrix elongata</taxon>
    </lineage>
</organism>
<accession>A0AAW9Q681</accession>
<sequence length="52" mass="5993">MTMVPIKPSSLLVKGLRVERIHNLNLFKFTPELSDRMNELLDKKKADTPTLL</sequence>
<dbReference type="Proteomes" id="UP001333818">
    <property type="component" value="Unassembled WGS sequence"/>
</dbReference>
<evidence type="ECO:0000313" key="1">
    <source>
        <dbReference type="EMBL" id="MEE3718733.1"/>
    </source>
</evidence>
<proteinExistence type="predicted"/>
<comment type="caution">
    <text evidence="1">The sequence shown here is derived from an EMBL/GenBank/DDBJ whole genome shotgun (WGS) entry which is preliminary data.</text>
</comment>
<dbReference type="AlphaFoldDB" id="A0AAW9Q681"/>
<protein>
    <submittedName>
        <fullName evidence="1">Uncharacterized protein</fullName>
    </submittedName>
</protein>
<evidence type="ECO:0000313" key="2">
    <source>
        <dbReference type="Proteomes" id="UP001333818"/>
    </source>
</evidence>
<dbReference type="EMBL" id="JAZBJZ010000090">
    <property type="protein sequence ID" value="MEE3718733.1"/>
    <property type="molecule type" value="Genomic_DNA"/>
</dbReference>
<name>A0AAW9Q681_9CYAN</name>
<keyword evidence="2" id="KW-1185">Reference proteome</keyword>